<dbReference type="InterPro" id="IPR011009">
    <property type="entry name" value="Kinase-like_dom_sf"/>
</dbReference>
<dbReference type="GO" id="GO:0004672">
    <property type="term" value="F:protein kinase activity"/>
    <property type="evidence" value="ECO:0007669"/>
    <property type="project" value="InterPro"/>
</dbReference>
<dbReference type="EMBL" id="MU854383">
    <property type="protein sequence ID" value="KAK4040168.1"/>
    <property type="molecule type" value="Genomic_DNA"/>
</dbReference>
<proteinExistence type="predicted"/>
<evidence type="ECO:0000313" key="2">
    <source>
        <dbReference type="EMBL" id="KAK4040168.1"/>
    </source>
</evidence>
<gene>
    <name evidence="2" type="ORF">C8A01DRAFT_46484</name>
</gene>
<name>A0AAN6PHH4_9PEZI</name>
<feature type="domain" description="Protein kinase" evidence="1">
    <location>
        <begin position="173"/>
        <end position="365"/>
    </location>
</feature>
<organism evidence="2 3">
    <name type="scientific">Parachaetomium inaequale</name>
    <dbReference type="NCBI Taxonomy" id="2588326"/>
    <lineage>
        <taxon>Eukaryota</taxon>
        <taxon>Fungi</taxon>
        <taxon>Dikarya</taxon>
        <taxon>Ascomycota</taxon>
        <taxon>Pezizomycotina</taxon>
        <taxon>Sordariomycetes</taxon>
        <taxon>Sordariomycetidae</taxon>
        <taxon>Sordariales</taxon>
        <taxon>Chaetomiaceae</taxon>
        <taxon>Parachaetomium</taxon>
    </lineage>
</organism>
<dbReference type="GO" id="GO:0005524">
    <property type="term" value="F:ATP binding"/>
    <property type="evidence" value="ECO:0007669"/>
    <property type="project" value="InterPro"/>
</dbReference>
<dbReference type="Gene3D" id="1.10.510.10">
    <property type="entry name" value="Transferase(Phosphotransferase) domain 1"/>
    <property type="match status" value="1"/>
</dbReference>
<evidence type="ECO:0000259" key="1">
    <source>
        <dbReference type="PROSITE" id="PS50011"/>
    </source>
</evidence>
<dbReference type="SUPFAM" id="SSF56112">
    <property type="entry name" value="Protein kinase-like (PK-like)"/>
    <property type="match status" value="1"/>
</dbReference>
<dbReference type="AlphaFoldDB" id="A0AAN6PHH4"/>
<dbReference type="Gene3D" id="3.30.200.20">
    <property type="entry name" value="Phosphorylase Kinase, domain 1"/>
    <property type="match status" value="1"/>
</dbReference>
<dbReference type="InterPro" id="IPR000719">
    <property type="entry name" value="Prot_kinase_dom"/>
</dbReference>
<comment type="caution">
    <text evidence="2">The sequence shown here is derived from an EMBL/GenBank/DDBJ whole genome shotgun (WGS) entry which is preliminary data.</text>
</comment>
<evidence type="ECO:0000313" key="3">
    <source>
        <dbReference type="Proteomes" id="UP001303115"/>
    </source>
</evidence>
<sequence length="365" mass="40423">MHISFDGVDFLGIKDLSHEDTEANVVDYRYNGQLVRVLISTTPPEGCEREGALELAWIDRLYDLSSHFDGDHGRLMKQFEGECEIAREIRDAVFPTLQRLAPSPTPSESAPVRDNTVAEYLFPHRIRLELVTKNGKLEVLLGHHRELDRARLVVPWSAMSEIGFEPGSVPTFAAKDVVLGSGLVVGPSPADVYDVAVPGVNEKVICKLVFTLDAFQRALRREMEIYGKLNKLSLDPETRISEFKGLITHGDGVVGFIISKIPAKYPSLDPIVTGTLEGGLPAPSLRRKWAAQIEHTVRELHRHGVVWGDAKPDNVVVDMDDNAWVLDFGGGGTPGWMEPSMFQTKEGDLHAVAKMKEGLLREDAE</sequence>
<reference evidence="3" key="1">
    <citation type="journal article" date="2023" name="Mol. Phylogenet. Evol.">
        <title>Genome-scale phylogeny and comparative genomics of the fungal order Sordariales.</title>
        <authorList>
            <person name="Hensen N."/>
            <person name="Bonometti L."/>
            <person name="Westerberg I."/>
            <person name="Brannstrom I.O."/>
            <person name="Guillou S."/>
            <person name="Cros-Aarteil S."/>
            <person name="Calhoun S."/>
            <person name="Haridas S."/>
            <person name="Kuo A."/>
            <person name="Mondo S."/>
            <person name="Pangilinan J."/>
            <person name="Riley R."/>
            <person name="LaButti K."/>
            <person name="Andreopoulos B."/>
            <person name="Lipzen A."/>
            <person name="Chen C."/>
            <person name="Yan M."/>
            <person name="Daum C."/>
            <person name="Ng V."/>
            <person name="Clum A."/>
            <person name="Steindorff A."/>
            <person name="Ohm R.A."/>
            <person name="Martin F."/>
            <person name="Silar P."/>
            <person name="Natvig D.O."/>
            <person name="Lalanne C."/>
            <person name="Gautier V."/>
            <person name="Ament-Velasquez S.L."/>
            <person name="Kruys A."/>
            <person name="Hutchinson M.I."/>
            <person name="Powell A.J."/>
            <person name="Barry K."/>
            <person name="Miller A.N."/>
            <person name="Grigoriev I.V."/>
            <person name="Debuchy R."/>
            <person name="Gladieux P."/>
            <person name="Hiltunen Thoren M."/>
            <person name="Johannesson H."/>
        </authorList>
    </citation>
    <scope>NUCLEOTIDE SEQUENCE [LARGE SCALE GENOMIC DNA]</scope>
    <source>
        <strain evidence="3">CBS 284.82</strain>
    </source>
</reference>
<protein>
    <recommendedName>
        <fullName evidence="1">Protein kinase domain-containing protein</fullName>
    </recommendedName>
</protein>
<dbReference type="Proteomes" id="UP001303115">
    <property type="component" value="Unassembled WGS sequence"/>
</dbReference>
<dbReference type="PROSITE" id="PS50011">
    <property type="entry name" value="PROTEIN_KINASE_DOM"/>
    <property type="match status" value="1"/>
</dbReference>
<keyword evidence="3" id="KW-1185">Reference proteome</keyword>
<accession>A0AAN6PHH4</accession>